<dbReference type="InterPro" id="IPR013083">
    <property type="entry name" value="Znf_RING/FYVE/PHD"/>
</dbReference>
<keyword evidence="3 11" id="KW-0812">Transmembrane</keyword>
<dbReference type="Pfam" id="PF12906">
    <property type="entry name" value="RINGv"/>
    <property type="match status" value="1"/>
</dbReference>
<dbReference type="OMA" id="CCAVANM"/>
<gene>
    <name evidence="13" type="ORF">PGLA1383_LOCUS3516</name>
    <name evidence="14" type="ORF">PGLA2088_LOCUS12893</name>
</gene>
<feature type="transmembrane region" description="Helical" evidence="11">
    <location>
        <begin position="199"/>
        <end position="223"/>
    </location>
</feature>
<feature type="domain" description="RING-CH-type" evidence="12">
    <location>
        <begin position="98"/>
        <end position="165"/>
    </location>
</feature>
<keyword evidence="16" id="KW-1185">Reference proteome</keyword>
<reference evidence="14" key="1">
    <citation type="submission" date="2021-02" db="EMBL/GenBank/DDBJ databases">
        <authorList>
            <person name="Dougan E. K."/>
            <person name="Rhodes N."/>
            <person name="Thang M."/>
            <person name="Chan C."/>
        </authorList>
    </citation>
    <scope>NUCLEOTIDE SEQUENCE</scope>
</reference>
<evidence type="ECO:0000256" key="2">
    <source>
        <dbReference type="ARBA" id="ARBA00022679"/>
    </source>
</evidence>
<keyword evidence="4" id="KW-0479">Metal-binding</keyword>
<dbReference type="Proteomes" id="UP000654075">
    <property type="component" value="Unassembled WGS sequence"/>
</dbReference>
<evidence type="ECO:0000313" key="13">
    <source>
        <dbReference type="EMBL" id="CAE8584585.1"/>
    </source>
</evidence>
<keyword evidence="5" id="KW-0863">Zinc-finger</keyword>
<keyword evidence="8 11" id="KW-1133">Transmembrane helix</keyword>
<feature type="transmembrane region" description="Helical" evidence="11">
    <location>
        <begin position="243"/>
        <end position="268"/>
    </location>
</feature>
<evidence type="ECO:0000313" key="14">
    <source>
        <dbReference type="EMBL" id="CAE8657589.1"/>
    </source>
</evidence>
<evidence type="ECO:0000256" key="10">
    <source>
        <dbReference type="SAM" id="MobiDB-lite"/>
    </source>
</evidence>
<keyword evidence="6" id="KW-0833">Ubl conjugation pathway</keyword>
<dbReference type="EMBL" id="CAJNNV010001235">
    <property type="protein sequence ID" value="CAE8584585.1"/>
    <property type="molecule type" value="Genomic_DNA"/>
</dbReference>
<evidence type="ECO:0000256" key="3">
    <source>
        <dbReference type="ARBA" id="ARBA00022692"/>
    </source>
</evidence>
<evidence type="ECO:0000256" key="6">
    <source>
        <dbReference type="ARBA" id="ARBA00022786"/>
    </source>
</evidence>
<evidence type="ECO:0000256" key="5">
    <source>
        <dbReference type="ARBA" id="ARBA00022771"/>
    </source>
</evidence>
<dbReference type="AlphaFoldDB" id="A0A813IXB2"/>
<keyword evidence="9 11" id="KW-0472">Membrane</keyword>
<keyword evidence="2" id="KW-0808">Transferase</keyword>
<feature type="non-terminal residue" evidence="14">
    <location>
        <position position="1"/>
    </location>
</feature>
<dbReference type="SMART" id="SM00744">
    <property type="entry name" value="RINGv"/>
    <property type="match status" value="1"/>
</dbReference>
<sequence length="334" mass="36371">AYLPKRRPVLLRRLRTLAGRFDGQAVREPFVFAGGGGSSSSTGRRYDFAGLARRLEALDVESSSSSVPSSLQSQETGSEESEPPPTARDDGCDRDGSDDEDSQRCCRICHLTADESDAPLLAPCSCSGSIGYGHSACLLQWLLHSRGSVPSEWRCDVCSVLFRVESQPGPPPGRKLLQRPLLDFIDFETEADCSPMVHALLLSLAQVMVTGLCCAVANMLYGAAALLCHPMPSMLSSLLQWPLALPAVIVDVISISLYWCLLFVKALVITELLGLRQFPERGVLDLVLKQLLTWSAETLTFFCDLRVLGLMALASYFTADHLIRSCFQTGGLRA</sequence>
<dbReference type="GO" id="GO:0016020">
    <property type="term" value="C:membrane"/>
    <property type="evidence" value="ECO:0007669"/>
    <property type="project" value="UniProtKB-SubCell"/>
</dbReference>
<organism evidence="14 15">
    <name type="scientific">Polarella glacialis</name>
    <name type="common">Dinoflagellate</name>
    <dbReference type="NCBI Taxonomy" id="89957"/>
    <lineage>
        <taxon>Eukaryota</taxon>
        <taxon>Sar</taxon>
        <taxon>Alveolata</taxon>
        <taxon>Dinophyceae</taxon>
        <taxon>Suessiales</taxon>
        <taxon>Suessiaceae</taxon>
        <taxon>Polarella</taxon>
    </lineage>
</organism>
<comment type="caution">
    <text evidence="14">The sequence shown here is derived from an EMBL/GenBank/DDBJ whole genome shotgun (WGS) entry which is preliminary data.</text>
</comment>
<dbReference type="PANTHER" id="PTHR46065">
    <property type="entry name" value="E3 UBIQUITIN-PROTEIN LIGASE MARCH 2/3 FAMILY MEMBER"/>
    <property type="match status" value="1"/>
</dbReference>
<evidence type="ECO:0000256" key="9">
    <source>
        <dbReference type="ARBA" id="ARBA00023136"/>
    </source>
</evidence>
<evidence type="ECO:0000259" key="12">
    <source>
        <dbReference type="PROSITE" id="PS51292"/>
    </source>
</evidence>
<evidence type="ECO:0000256" key="11">
    <source>
        <dbReference type="SAM" id="Phobius"/>
    </source>
</evidence>
<evidence type="ECO:0000256" key="7">
    <source>
        <dbReference type="ARBA" id="ARBA00022833"/>
    </source>
</evidence>
<dbReference type="EMBL" id="CAJNNW010015331">
    <property type="protein sequence ID" value="CAE8657589.1"/>
    <property type="molecule type" value="Genomic_DNA"/>
</dbReference>
<accession>A0A813IXB2</accession>
<dbReference type="Proteomes" id="UP000626109">
    <property type="component" value="Unassembled WGS sequence"/>
</dbReference>
<dbReference type="PROSITE" id="PS51292">
    <property type="entry name" value="ZF_RING_CH"/>
    <property type="match status" value="1"/>
</dbReference>
<name>A0A813IXB2_POLGL</name>
<dbReference type="OrthoDB" id="5914230at2759"/>
<proteinExistence type="predicted"/>
<dbReference type="GO" id="GO:0008270">
    <property type="term" value="F:zinc ion binding"/>
    <property type="evidence" value="ECO:0007669"/>
    <property type="project" value="UniProtKB-KW"/>
</dbReference>
<evidence type="ECO:0000256" key="8">
    <source>
        <dbReference type="ARBA" id="ARBA00022989"/>
    </source>
</evidence>
<dbReference type="GO" id="GO:0016740">
    <property type="term" value="F:transferase activity"/>
    <property type="evidence" value="ECO:0007669"/>
    <property type="project" value="UniProtKB-KW"/>
</dbReference>
<evidence type="ECO:0000256" key="4">
    <source>
        <dbReference type="ARBA" id="ARBA00022723"/>
    </source>
</evidence>
<evidence type="ECO:0000256" key="1">
    <source>
        <dbReference type="ARBA" id="ARBA00004141"/>
    </source>
</evidence>
<evidence type="ECO:0000313" key="16">
    <source>
        <dbReference type="Proteomes" id="UP000654075"/>
    </source>
</evidence>
<keyword evidence="7" id="KW-0862">Zinc</keyword>
<feature type="non-terminal residue" evidence="14">
    <location>
        <position position="334"/>
    </location>
</feature>
<protein>
    <recommendedName>
        <fullName evidence="12">RING-CH-type domain-containing protein</fullName>
    </recommendedName>
</protein>
<evidence type="ECO:0000313" key="15">
    <source>
        <dbReference type="Proteomes" id="UP000626109"/>
    </source>
</evidence>
<feature type="compositionally biased region" description="Low complexity" evidence="10">
    <location>
        <begin position="62"/>
        <end position="76"/>
    </location>
</feature>
<dbReference type="PANTHER" id="PTHR46065:SF3">
    <property type="entry name" value="FI20425P1"/>
    <property type="match status" value="1"/>
</dbReference>
<feature type="region of interest" description="Disordered" evidence="10">
    <location>
        <begin position="60"/>
        <end position="98"/>
    </location>
</feature>
<comment type="subcellular location">
    <subcellularLocation>
        <location evidence="1">Membrane</location>
        <topology evidence="1">Multi-pass membrane protein</topology>
    </subcellularLocation>
</comment>
<dbReference type="Gene3D" id="3.30.40.10">
    <property type="entry name" value="Zinc/RING finger domain, C3HC4 (zinc finger)"/>
    <property type="match status" value="1"/>
</dbReference>
<dbReference type="SUPFAM" id="SSF57850">
    <property type="entry name" value="RING/U-box"/>
    <property type="match status" value="1"/>
</dbReference>
<dbReference type="InterPro" id="IPR011016">
    <property type="entry name" value="Znf_RING-CH"/>
</dbReference>